<accession>A0A7W5DMG4</accession>
<sequence>MKIQIVTLTMMTLMLSAGPLIAMDSEFREKRHEALHEEIKGASQKAQRPTEQQRKRELSQRGDGQHRHVDEDWQKWEQTREALRYWWR</sequence>
<keyword evidence="2" id="KW-0732">Signal</keyword>
<dbReference type="Proteomes" id="UP000563050">
    <property type="component" value="Unassembled WGS sequence"/>
</dbReference>
<keyword evidence="4" id="KW-1185">Reference proteome</keyword>
<feature type="chain" id="PRO_5031138819" evidence="2">
    <location>
        <begin position="23"/>
        <end position="88"/>
    </location>
</feature>
<protein>
    <submittedName>
        <fullName evidence="3">Uncharacterized protein</fullName>
    </submittedName>
</protein>
<name>A0A7W5DMG4_9GAMM</name>
<dbReference type="AlphaFoldDB" id="A0A7W5DMG4"/>
<evidence type="ECO:0000256" key="1">
    <source>
        <dbReference type="SAM" id="MobiDB-lite"/>
    </source>
</evidence>
<evidence type="ECO:0000313" key="4">
    <source>
        <dbReference type="Proteomes" id="UP000563050"/>
    </source>
</evidence>
<feature type="signal peptide" evidence="2">
    <location>
        <begin position="1"/>
        <end position="22"/>
    </location>
</feature>
<evidence type="ECO:0000313" key="3">
    <source>
        <dbReference type="EMBL" id="MBB3185214.1"/>
    </source>
</evidence>
<feature type="region of interest" description="Disordered" evidence="1">
    <location>
        <begin position="32"/>
        <end position="72"/>
    </location>
</feature>
<dbReference type="RefSeq" id="WP_040184595.1">
    <property type="nucleotide sequence ID" value="NZ_JACHXQ010000010.1"/>
</dbReference>
<feature type="compositionally biased region" description="Basic and acidic residues" evidence="1">
    <location>
        <begin position="51"/>
        <end position="72"/>
    </location>
</feature>
<gene>
    <name evidence="3" type="ORF">FHR95_002795</name>
</gene>
<reference evidence="3 4" key="1">
    <citation type="submission" date="2020-08" db="EMBL/GenBank/DDBJ databases">
        <title>Genomic Encyclopedia of Type Strains, Phase III (KMG-III): the genomes of soil and plant-associated and newly described type strains.</title>
        <authorList>
            <person name="Whitman W."/>
        </authorList>
    </citation>
    <scope>NUCLEOTIDE SEQUENCE [LARGE SCALE GENOMIC DNA]</scope>
    <source>
        <strain evidence="3 4">CECT 7341</strain>
    </source>
</reference>
<comment type="caution">
    <text evidence="3">The sequence shown here is derived from an EMBL/GenBank/DDBJ whole genome shotgun (WGS) entry which is preliminary data.</text>
</comment>
<evidence type="ECO:0000256" key="2">
    <source>
        <dbReference type="SAM" id="SignalP"/>
    </source>
</evidence>
<proteinExistence type="predicted"/>
<dbReference type="EMBL" id="JACHXQ010000010">
    <property type="protein sequence ID" value="MBB3185214.1"/>
    <property type="molecule type" value="Genomic_DNA"/>
</dbReference>
<organism evidence="3 4">
    <name type="scientific">Halomonas fontilapidosi</name>
    <dbReference type="NCBI Taxonomy" id="616675"/>
    <lineage>
        <taxon>Bacteria</taxon>
        <taxon>Pseudomonadati</taxon>
        <taxon>Pseudomonadota</taxon>
        <taxon>Gammaproteobacteria</taxon>
        <taxon>Oceanospirillales</taxon>
        <taxon>Halomonadaceae</taxon>
        <taxon>Halomonas</taxon>
    </lineage>
</organism>